<comment type="caution">
    <text evidence="1">The sequence shown here is derived from an EMBL/GenBank/DDBJ whole genome shotgun (WGS) entry which is preliminary data.</text>
</comment>
<evidence type="ECO:0000313" key="2">
    <source>
        <dbReference type="Proteomes" id="UP000789525"/>
    </source>
</evidence>
<protein>
    <submittedName>
        <fullName evidence="1">9401_t:CDS:1</fullName>
    </submittedName>
</protein>
<accession>A0ACA9K4Q1</accession>
<evidence type="ECO:0000313" key="1">
    <source>
        <dbReference type="EMBL" id="CAG8452270.1"/>
    </source>
</evidence>
<feature type="non-terminal residue" evidence="1">
    <location>
        <position position="1"/>
    </location>
</feature>
<sequence>NIKKIIRLDQTSDEHEIFSVEFVSFVLKVLNGLKENEKNLITRRTFIMRCMDIIPLELPVLQRLYQEIFSHEHFPLIGSIISRIFLKEENENENTFFTLFTNTQRILDLSSRLHIISTCLKIKNANSPMAALCCDIIQQNYFSSLEMAEIIEYFKPIAKTLIVTRVEPLQQISAIAFLKEFVGLIMTCLYMFRASCEWGPNETRVAEFSRTIFTMNSLPTIYRQTVDKMLLNRHPLLFITSKIDNETLMMKSVIAHAIALHISMSPDALLLATLLHKLDTCQNKYILVCISDVDSVVLNIVIVNGGQIAR</sequence>
<organism evidence="1 2">
    <name type="scientific">Acaulospora colombiana</name>
    <dbReference type="NCBI Taxonomy" id="27376"/>
    <lineage>
        <taxon>Eukaryota</taxon>
        <taxon>Fungi</taxon>
        <taxon>Fungi incertae sedis</taxon>
        <taxon>Mucoromycota</taxon>
        <taxon>Glomeromycotina</taxon>
        <taxon>Glomeromycetes</taxon>
        <taxon>Diversisporales</taxon>
        <taxon>Acaulosporaceae</taxon>
        <taxon>Acaulospora</taxon>
    </lineage>
</organism>
<gene>
    <name evidence="1" type="ORF">ACOLOM_LOCUS802</name>
</gene>
<name>A0ACA9K4Q1_9GLOM</name>
<keyword evidence="2" id="KW-1185">Reference proteome</keyword>
<proteinExistence type="predicted"/>
<dbReference type="EMBL" id="CAJVPT010000888">
    <property type="protein sequence ID" value="CAG8452270.1"/>
    <property type="molecule type" value="Genomic_DNA"/>
</dbReference>
<reference evidence="1" key="1">
    <citation type="submission" date="2021-06" db="EMBL/GenBank/DDBJ databases">
        <authorList>
            <person name="Kallberg Y."/>
            <person name="Tangrot J."/>
            <person name="Rosling A."/>
        </authorList>
    </citation>
    <scope>NUCLEOTIDE SEQUENCE</scope>
    <source>
        <strain evidence="1">CL356</strain>
    </source>
</reference>
<dbReference type="Proteomes" id="UP000789525">
    <property type="component" value="Unassembled WGS sequence"/>
</dbReference>